<dbReference type="InterPro" id="IPR007921">
    <property type="entry name" value="CHAP_dom"/>
</dbReference>
<evidence type="ECO:0000256" key="1">
    <source>
        <dbReference type="ARBA" id="ARBA00022529"/>
    </source>
</evidence>
<dbReference type="Gene3D" id="3.90.1720.10">
    <property type="entry name" value="endopeptidase domain like (from Nostoc punctiforme)"/>
    <property type="match status" value="1"/>
</dbReference>
<gene>
    <name evidence="4" type="ORF">UFOVP1667_13</name>
</gene>
<evidence type="ECO:0000256" key="2">
    <source>
        <dbReference type="SAM" id="MobiDB-lite"/>
    </source>
</evidence>
<dbReference type="SUPFAM" id="SSF54001">
    <property type="entry name" value="Cysteine proteinases"/>
    <property type="match status" value="1"/>
</dbReference>
<keyword evidence="1" id="KW-0929">Antimicrobial</keyword>
<name>A0A6J5T9R6_9CAUD</name>
<feature type="region of interest" description="Disordered" evidence="2">
    <location>
        <begin position="169"/>
        <end position="193"/>
    </location>
</feature>
<proteinExistence type="predicted"/>
<organism evidence="4">
    <name type="scientific">uncultured Caudovirales phage</name>
    <dbReference type="NCBI Taxonomy" id="2100421"/>
    <lineage>
        <taxon>Viruses</taxon>
        <taxon>Duplodnaviria</taxon>
        <taxon>Heunggongvirae</taxon>
        <taxon>Uroviricota</taxon>
        <taxon>Caudoviricetes</taxon>
        <taxon>Peduoviridae</taxon>
        <taxon>Maltschvirus</taxon>
        <taxon>Maltschvirus maltsch</taxon>
    </lineage>
</organism>
<dbReference type="InterPro" id="IPR038765">
    <property type="entry name" value="Papain-like_cys_pep_sf"/>
</dbReference>
<feature type="domain" description="Peptidase C51" evidence="3">
    <location>
        <begin position="38"/>
        <end position="121"/>
    </location>
</feature>
<dbReference type="EMBL" id="LR797527">
    <property type="protein sequence ID" value="CAB4223217.1"/>
    <property type="molecule type" value="Genomic_DNA"/>
</dbReference>
<protein>
    <submittedName>
        <fullName evidence="4">TIGR02594, TIGR02594 family protein</fullName>
    </submittedName>
</protein>
<accession>A0A6J5T9R6</accession>
<dbReference type="GO" id="GO:0001897">
    <property type="term" value="P:symbiont-mediated cytolysis of host cell"/>
    <property type="evidence" value="ECO:0007669"/>
    <property type="project" value="UniProtKB-ARBA"/>
</dbReference>
<dbReference type="Pfam" id="PF05257">
    <property type="entry name" value="CHAP"/>
    <property type="match status" value="1"/>
</dbReference>
<sequence>MSNYPEGTAARVVEVAIAEIGTIEEGDNLTKYGKFTKADGLPWCGSFVNWCFHHAGVKLPSMVSTAMGAHKLKEVSRWHDADPQIGDLAFMDFPHDGVDRISHIGIVVGVDGKTVTTIEGNTSGTGDQRNGGMVMVKVRAFGSGKEVVGFGRPKFVPFKGDFPIVEAPKTSAAKPKKEVKDGKIKSITRKLGS</sequence>
<evidence type="ECO:0000259" key="3">
    <source>
        <dbReference type="Pfam" id="PF05257"/>
    </source>
</evidence>
<reference evidence="4" key="1">
    <citation type="submission" date="2020-05" db="EMBL/GenBank/DDBJ databases">
        <authorList>
            <person name="Chiriac C."/>
            <person name="Salcher M."/>
            <person name="Ghai R."/>
            <person name="Kavagutti S V."/>
        </authorList>
    </citation>
    <scope>NUCLEOTIDE SEQUENCE</scope>
</reference>
<feature type="compositionally biased region" description="Basic and acidic residues" evidence="2">
    <location>
        <begin position="175"/>
        <end position="184"/>
    </location>
</feature>
<evidence type="ECO:0000313" key="4">
    <source>
        <dbReference type="EMBL" id="CAB4223217.1"/>
    </source>
</evidence>